<evidence type="ECO:0000313" key="2">
    <source>
        <dbReference type="Proteomes" id="UP001198163"/>
    </source>
</evidence>
<name>A0AAE3EFP9_9SPIR</name>
<protein>
    <submittedName>
        <fullName evidence="1">Uncharacterized protein</fullName>
    </submittedName>
</protein>
<dbReference type="RefSeq" id="WP_230752689.1">
    <property type="nucleotide sequence ID" value="NZ_JAINWA010000001.1"/>
</dbReference>
<proteinExistence type="predicted"/>
<dbReference type="AlphaFoldDB" id="A0AAE3EFP9"/>
<sequence>MQAKLRIKGTVRVCVIGPDGKIKLHEPSWWRRVFGLQGKPMLSRRHNTVTRQGEGLIADLLLAAPTKTKITSASGYIQLGTGWTGNSVKANTRCNAPTGAMEALDSGYPVTNAAFGATGDNVLRFRASFEAGKLNASNINEASLLNGNTAAAVSLAYAQVTPAATVTLVDTLQIDWEITFTGS</sequence>
<gene>
    <name evidence="1" type="ORF">K7J14_02520</name>
</gene>
<dbReference type="Proteomes" id="UP001198163">
    <property type="component" value="Unassembled WGS sequence"/>
</dbReference>
<keyword evidence="2" id="KW-1185">Reference proteome</keyword>
<evidence type="ECO:0000313" key="1">
    <source>
        <dbReference type="EMBL" id="MCD1653572.1"/>
    </source>
</evidence>
<comment type="caution">
    <text evidence="1">The sequence shown here is derived from an EMBL/GenBank/DDBJ whole genome shotgun (WGS) entry which is preliminary data.</text>
</comment>
<dbReference type="EMBL" id="JAINWA010000001">
    <property type="protein sequence ID" value="MCD1653572.1"/>
    <property type="molecule type" value="Genomic_DNA"/>
</dbReference>
<reference evidence="1" key="1">
    <citation type="submission" date="2021-08" db="EMBL/GenBank/DDBJ databases">
        <title>Comparative analyses of Brucepasteria parasyntrophica and Teretinema zuelzerae.</title>
        <authorList>
            <person name="Song Y."/>
            <person name="Brune A."/>
        </authorList>
    </citation>
    <scope>NUCLEOTIDE SEQUENCE</scope>
    <source>
        <strain evidence="1">DSM 1903</strain>
    </source>
</reference>
<accession>A0AAE3EFP9</accession>
<organism evidence="1 2">
    <name type="scientific">Teretinema zuelzerae</name>
    <dbReference type="NCBI Taxonomy" id="156"/>
    <lineage>
        <taxon>Bacteria</taxon>
        <taxon>Pseudomonadati</taxon>
        <taxon>Spirochaetota</taxon>
        <taxon>Spirochaetia</taxon>
        <taxon>Spirochaetales</taxon>
        <taxon>Treponemataceae</taxon>
        <taxon>Teretinema</taxon>
    </lineage>
</organism>